<feature type="compositionally biased region" description="Pro residues" evidence="1">
    <location>
        <begin position="43"/>
        <end position="60"/>
    </location>
</feature>
<feature type="region of interest" description="Disordered" evidence="1">
    <location>
        <begin position="42"/>
        <end position="68"/>
    </location>
</feature>
<evidence type="ECO:0000313" key="2">
    <source>
        <dbReference type="EMBL" id="KAF2854175.1"/>
    </source>
</evidence>
<reference evidence="2" key="1">
    <citation type="submission" date="2020-01" db="EMBL/GenBank/DDBJ databases">
        <authorList>
            <consortium name="DOE Joint Genome Institute"/>
            <person name="Haridas S."/>
            <person name="Albert R."/>
            <person name="Binder M."/>
            <person name="Bloem J."/>
            <person name="Labutti K."/>
            <person name="Salamov A."/>
            <person name="Andreopoulos B."/>
            <person name="Baker S.E."/>
            <person name="Barry K."/>
            <person name="Bills G."/>
            <person name="Bluhm B.H."/>
            <person name="Cannon C."/>
            <person name="Castanera R."/>
            <person name="Culley D.E."/>
            <person name="Daum C."/>
            <person name="Ezra D."/>
            <person name="Gonzalez J.B."/>
            <person name="Henrissat B."/>
            <person name="Kuo A."/>
            <person name="Liang C."/>
            <person name="Lipzen A."/>
            <person name="Lutzoni F."/>
            <person name="Magnuson J."/>
            <person name="Mondo S."/>
            <person name="Nolan M."/>
            <person name="Ohm R."/>
            <person name="Pangilinan J."/>
            <person name="Park H.-J."/>
            <person name="Ramirez L."/>
            <person name="Alfaro M."/>
            <person name="Sun H."/>
            <person name="Tritt A."/>
            <person name="Yoshinaga Y."/>
            <person name="Zwiers L.-H."/>
            <person name="Turgeon B.G."/>
            <person name="Goodwin S.B."/>
            <person name="Spatafora J.W."/>
            <person name="Crous P.W."/>
            <person name="Grigoriev I.V."/>
        </authorList>
    </citation>
    <scope>NUCLEOTIDE SEQUENCE</scope>
    <source>
        <strain evidence="2">IPT5</strain>
    </source>
</reference>
<organism evidence="2 3">
    <name type="scientific">Plenodomus tracheiphilus IPT5</name>
    <dbReference type="NCBI Taxonomy" id="1408161"/>
    <lineage>
        <taxon>Eukaryota</taxon>
        <taxon>Fungi</taxon>
        <taxon>Dikarya</taxon>
        <taxon>Ascomycota</taxon>
        <taxon>Pezizomycotina</taxon>
        <taxon>Dothideomycetes</taxon>
        <taxon>Pleosporomycetidae</taxon>
        <taxon>Pleosporales</taxon>
        <taxon>Pleosporineae</taxon>
        <taxon>Leptosphaeriaceae</taxon>
        <taxon>Plenodomus</taxon>
    </lineage>
</organism>
<dbReference type="AlphaFoldDB" id="A0A6A7BI82"/>
<name>A0A6A7BI82_9PLEO</name>
<evidence type="ECO:0000256" key="1">
    <source>
        <dbReference type="SAM" id="MobiDB-lite"/>
    </source>
</evidence>
<gene>
    <name evidence="2" type="ORF">T440DRAFT_270158</name>
</gene>
<evidence type="ECO:0000313" key="3">
    <source>
        <dbReference type="Proteomes" id="UP000799423"/>
    </source>
</evidence>
<proteinExistence type="predicted"/>
<sequence length="79" mass="7992">MRLVVAPLPARVPRPARRHAPSLTVCPPPSAGLLCLTRAPSPLGSPSPAPAPAPACPHPSRPVGGLPRGPVTVACRAPF</sequence>
<protein>
    <submittedName>
        <fullName evidence="2">Uncharacterized protein</fullName>
    </submittedName>
</protein>
<keyword evidence="3" id="KW-1185">Reference proteome</keyword>
<dbReference type="Proteomes" id="UP000799423">
    <property type="component" value="Unassembled WGS sequence"/>
</dbReference>
<dbReference type="EMBL" id="MU006293">
    <property type="protein sequence ID" value="KAF2854175.1"/>
    <property type="molecule type" value="Genomic_DNA"/>
</dbReference>
<accession>A0A6A7BI82</accession>